<evidence type="ECO:0000313" key="3">
    <source>
        <dbReference type="EMBL" id="CZQ89866.1"/>
    </source>
</evidence>
<protein>
    <submittedName>
        <fullName evidence="3">Acyl-coa n-acyltransferase</fullName>
    </submittedName>
</protein>
<keyword evidence="3" id="KW-0012">Acyltransferase</keyword>
<dbReference type="GO" id="GO:0016747">
    <property type="term" value="F:acyltransferase activity, transferring groups other than amino-acyl groups"/>
    <property type="evidence" value="ECO:0007669"/>
    <property type="project" value="InterPro"/>
</dbReference>
<keyword evidence="3" id="KW-0808">Transferase</keyword>
<reference evidence="3 4" key="1">
    <citation type="submission" date="2016-02" db="EMBL/GenBank/DDBJ databases">
        <authorList>
            <person name="Wen L."/>
            <person name="He K."/>
            <person name="Yang H."/>
        </authorList>
    </citation>
    <scope>NUCLEOTIDE SEQUENCE [LARGE SCALE GENOMIC DNA]</scope>
    <source>
        <strain evidence="3">Trichococcus palustris</strain>
    </source>
</reference>
<proteinExistence type="predicted"/>
<dbReference type="PROSITE" id="PS51729">
    <property type="entry name" value="GNAT_YJDJ"/>
    <property type="match status" value="1"/>
</dbReference>
<dbReference type="EMBL" id="FJNE01000003">
    <property type="protein sequence ID" value="CZQ89866.1"/>
    <property type="molecule type" value="Genomic_DNA"/>
</dbReference>
<dbReference type="PROSITE" id="PS51186">
    <property type="entry name" value="GNAT"/>
    <property type="match status" value="1"/>
</dbReference>
<dbReference type="Gene3D" id="3.40.630.30">
    <property type="match status" value="1"/>
</dbReference>
<evidence type="ECO:0000313" key="4">
    <source>
        <dbReference type="Proteomes" id="UP000242754"/>
    </source>
</evidence>
<evidence type="ECO:0000259" key="2">
    <source>
        <dbReference type="PROSITE" id="PS51729"/>
    </source>
</evidence>
<dbReference type="Pfam" id="PF14542">
    <property type="entry name" value="Acetyltransf_CG"/>
    <property type="match status" value="1"/>
</dbReference>
<sequence length="91" mass="10581">MDFEKERSRFYKKDENGVLIAEIDYTLDDEGYICITSTFVDDDYRGQGIAGQLVDAVVEMAREENRKIDPLCPYAKSVFKKNPERYSDVKK</sequence>
<dbReference type="PANTHER" id="PTHR31435:SF10">
    <property type="entry name" value="BSR4717 PROTEIN"/>
    <property type="match status" value="1"/>
</dbReference>
<dbReference type="CDD" id="cd04301">
    <property type="entry name" value="NAT_SF"/>
    <property type="match status" value="1"/>
</dbReference>
<dbReference type="OrthoDB" id="9793389at2"/>
<dbReference type="InterPro" id="IPR016181">
    <property type="entry name" value="Acyl_CoA_acyltransferase"/>
</dbReference>
<evidence type="ECO:0000259" key="1">
    <source>
        <dbReference type="PROSITE" id="PS51186"/>
    </source>
</evidence>
<feature type="domain" description="N-acetyltransferase" evidence="2">
    <location>
        <begin position="2"/>
        <end position="91"/>
    </location>
</feature>
<dbReference type="InterPro" id="IPR045057">
    <property type="entry name" value="Gcn5-rel_NAT"/>
</dbReference>
<dbReference type="AlphaFoldDB" id="A0A143YI28"/>
<dbReference type="InterPro" id="IPR031165">
    <property type="entry name" value="GNAT_YJDJ"/>
</dbReference>
<accession>A0A143YI28</accession>
<organism evidence="3 4">
    <name type="scientific">Trichococcus palustris</name>
    <dbReference type="NCBI Taxonomy" id="140314"/>
    <lineage>
        <taxon>Bacteria</taxon>
        <taxon>Bacillati</taxon>
        <taxon>Bacillota</taxon>
        <taxon>Bacilli</taxon>
        <taxon>Lactobacillales</taxon>
        <taxon>Carnobacteriaceae</taxon>
        <taxon>Trichococcus</taxon>
    </lineage>
</organism>
<dbReference type="InterPro" id="IPR000182">
    <property type="entry name" value="GNAT_dom"/>
</dbReference>
<dbReference type="STRING" id="140314.SAMN04488076_11231"/>
<gene>
    <name evidence="3" type="ORF">Tpal_1188</name>
</gene>
<dbReference type="PANTHER" id="PTHR31435">
    <property type="entry name" value="PROTEIN NATD1"/>
    <property type="match status" value="1"/>
</dbReference>
<dbReference type="RefSeq" id="WP_087032492.1">
    <property type="nucleotide sequence ID" value="NZ_FJNE01000003.1"/>
</dbReference>
<dbReference type="SUPFAM" id="SSF55729">
    <property type="entry name" value="Acyl-CoA N-acyltransferases (Nat)"/>
    <property type="match status" value="1"/>
</dbReference>
<name>A0A143YI28_9LACT</name>
<feature type="domain" description="N-acetyltransferase" evidence="1">
    <location>
        <begin position="1"/>
        <end position="91"/>
    </location>
</feature>
<dbReference type="Proteomes" id="UP000242754">
    <property type="component" value="Unassembled WGS sequence"/>
</dbReference>
<keyword evidence="4" id="KW-1185">Reference proteome</keyword>